<sequence length="886" mass="91405">MEKIRSMFKHGDESEEIRSHDTPSSSTTHDTTSALHTNPEAEPDRSVTRQTVGTSAETAPQIESRPAAEDKHGVSRQILNPGGDKYDEQRYGTTGTTVPGTEPSSAASSVPAHLRPTESNSRTISTDAIKSGVLGPYASNSQADSSLSTGTEPHGALPDRSLPASSTTGTERGRAFPLSGGVHEPSARYGGEEATSRGLAGTGDRSHLGRDAGIVGVGALGAGALANEGRRDETSHGGLGSDRTAGGLGSTGTTSGLGSERPGSSARDVPGDPFGYHKPDETPVEGYVHHTHGPHATDMANRLDPHVPGEFPGEEGRDRHLGRDAALGGAGLGAAGYEAGREGDHGLGAGSMTGGSSQPLSSTSTDRGALGGDRDTQPHYGRDAGVIGGAGAAGVAGHEALEHHDRVGSAPLTNYERVNQQQSGGLGSGSTQHPQMYGGSKDTVDEPDHTGRGGQFGEMDSKSASLTDRLTGHHGSSESRAADTQRDSERHYGRDAAVAGGAGAAGLAGYEGLKEHERQGAGDTRPHEKYTGLPVDTSKGTGVGGTDNSRTIHGLDSQSGLSGQSSTLPSSSQPEHHYGRDAALAGGAGAAGVGGYEALKDRDHGRDTNTNTIAGAPYSSTTTDPTSRTMVSPLTSNPPQQQEHHYGRDAALVGGTGAAGLGGAEALRSHDQDRKEPLIGGTVSSDPETSNRSSNQAFHSLVNPTTSDRKASSTQPHHETLTSTTQQPEHHYGRDAALVGGTGAAGIAGTEALGSHDRDREHSRIAPSSDPLNNPTNRASTTAFSSLVQPSDRSFENQSSYPATHHTTGSGAGAAGIAASEAMRRDEQGELDAGGKHAHSKLEKSEHQREKHERDLERAREKEAEQGGDHGTGEKKEGFLSKLLHK</sequence>
<feature type="compositionally biased region" description="Polar residues" evidence="1">
    <location>
        <begin position="608"/>
        <end position="641"/>
    </location>
</feature>
<feature type="compositionally biased region" description="Polar residues" evidence="1">
    <location>
        <begin position="682"/>
        <end position="706"/>
    </location>
</feature>
<protein>
    <submittedName>
        <fullName evidence="2">Uncharacterized protein</fullName>
    </submittedName>
</protein>
<feature type="compositionally biased region" description="Basic and acidic residues" evidence="1">
    <location>
        <begin position="512"/>
        <end position="530"/>
    </location>
</feature>
<feature type="compositionally biased region" description="Low complexity" evidence="1">
    <location>
        <begin position="92"/>
        <end position="101"/>
    </location>
</feature>
<feature type="compositionally biased region" description="Basic and acidic residues" evidence="1">
    <location>
        <begin position="314"/>
        <end position="323"/>
    </location>
</feature>
<feature type="compositionally biased region" description="Low complexity" evidence="1">
    <location>
        <begin position="22"/>
        <end position="33"/>
    </location>
</feature>
<feature type="compositionally biased region" description="Polar residues" evidence="1">
    <location>
        <begin position="138"/>
        <end position="151"/>
    </location>
</feature>
<feature type="compositionally biased region" description="Low complexity" evidence="1">
    <location>
        <begin position="554"/>
        <end position="573"/>
    </location>
</feature>
<dbReference type="EMBL" id="JAVRRL010000049">
    <property type="protein sequence ID" value="KAK5110474.1"/>
    <property type="molecule type" value="Genomic_DNA"/>
</dbReference>
<feature type="compositionally biased region" description="Basic and acidic residues" evidence="1">
    <location>
        <begin position="372"/>
        <end position="382"/>
    </location>
</feature>
<feature type="compositionally biased region" description="Basic and acidic residues" evidence="1">
    <location>
        <begin position="754"/>
        <end position="764"/>
    </location>
</feature>
<feature type="region of interest" description="Disordered" evidence="1">
    <location>
        <begin position="1"/>
        <end position="210"/>
    </location>
</feature>
<organism evidence="2 3">
    <name type="scientific">Meristemomyces frigidus</name>
    <dbReference type="NCBI Taxonomy" id="1508187"/>
    <lineage>
        <taxon>Eukaryota</taxon>
        <taxon>Fungi</taxon>
        <taxon>Dikarya</taxon>
        <taxon>Ascomycota</taxon>
        <taxon>Pezizomycotina</taxon>
        <taxon>Dothideomycetes</taxon>
        <taxon>Dothideomycetidae</taxon>
        <taxon>Mycosphaerellales</taxon>
        <taxon>Teratosphaeriaceae</taxon>
        <taxon>Meristemomyces</taxon>
    </lineage>
</organism>
<feature type="compositionally biased region" description="Polar residues" evidence="1">
    <location>
        <begin position="770"/>
        <end position="802"/>
    </location>
</feature>
<feature type="compositionally biased region" description="Basic and acidic residues" evidence="1">
    <location>
        <begin position="598"/>
        <end position="607"/>
    </location>
</feature>
<feature type="compositionally biased region" description="Basic and acidic residues" evidence="1">
    <location>
        <begin position="442"/>
        <end position="451"/>
    </location>
</feature>
<feature type="compositionally biased region" description="Polar residues" evidence="1">
    <location>
        <begin position="48"/>
        <end position="58"/>
    </location>
</feature>
<dbReference type="Proteomes" id="UP001310890">
    <property type="component" value="Unassembled WGS sequence"/>
</dbReference>
<feature type="compositionally biased region" description="Low complexity" evidence="1">
    <location>
        <begin position="803"/>
        <end position="821"/>
    </location>
</feature>
<feature type="region of interest" description="Disordered" evidence="1">
    <location>
        <begin position="226"/>
        <end position="886"/>
    </location>
</feature>
<feature type="compositionally biased region" description="Basic and acidic residues" evidence="1">
    <location>
        <begin position="707"/>
        <end position="720"/>
    </location>
</feature>
<evidence type="ECO:0000256" key="1">
    <source>
        <dbReference type="SAM" id="MobiDB-lite"/>
    </source>
</evidence>
<reference evidence="2" key="1">
    <citation type="submission" date="2023-08" db="EMBL/GenBank/DDBJ databases">
        <title>Black Yeasts Isolated from many extreme environments.</title>
        <authorList>
            <person name="Coleine C."/>
            <person name="Stajich J.E."/>
            <person name="Selbmann L."/>
        </authorList>
    </citation>
    <scope>NUCLEOTIDE SEQUENCE</scope>
    <source>
        <strain evidence="2">CCFEE 5401</strain>
    </source>
</reference>
<feature type="compositionally biased region" description="Polar residues" evidence="1">
    <location>
        <begin position="354"/>
        <end position="366"/>
    </location>
</feature>
<dbReference type="AlphaFoldDB" id="A0AAN7TD43"/>
<feature type="compositionally biased region" description="Basic and acidic residues" evidence="1">
    <location>
        <begin position="667"/>
        <end position="677"/>
    </location>
</feature>
<feature type="compositionally biased region" description="Basic and acidic residues" evidence="1">
    <location>
        <begin position="840"/>
        <end position="879"/>
    </location>
</feature>
<gene>
    <name evidence="2" type="ORF">LTR62_005825</name>
</gene>
<accession>A0AAN7TD43</accession>
<feature type="compositionally biased region" description="Basic and acidic residues" evidence="1">
    <location>
        <begin position="1"/>
        <end position="21"/>
    </location>
</feature>
<evidence type="ECO:0000313" key="2">
    <source>
        <dbReference type="EMBL" id="KAK5110474.1"/>
    </source>
</evidence>
<name>A0AAN7TD43_9PEZI</name>
<feature type="compositionally biased region" description="Gly residues" evidence="1">
    <location>
        <begin position="586"/>
        <end position="595"/>
    </location>
</feature>
<feature type="compositionally biased region" description="Gly residues" evidence="1">
    <location>
        <begin position="654"/>
        <end position="663"/>
    </location>
</feature>
<proteinExistence type="predicted"/>
<comment type="caution">
    <text evidence="2">The sequence shown here is derived from an EMBL/GenBank/DDBJ whole genome shotgun (WGS) entry which is preliminary data.</text>
</comment>
<feature type="compositionally biased region" description="Basic and acidic residues" evidence="1">
    <location>
        <begin position="475"/>
        <end position="494"/>
    </location>
</feature>
<evidence type="ECO:0000313" key="3">
    <source>
        <dbReference type="Proteomes" id="UP001310890"/>
    </source>
</evidence>
<feature type="compositionally biased region" description="Polar residues" evidence="1">
    <location>
        <begin position="117"/>
        <end position="128"/>
    </location>
</feature>